<gene>
    <name evidence="1" type="ORF">NQ176_g2399</name>
</gene>
<accession>A0ACC1NPK0</accession>
<dbReference type="EMBL" id="JANJQO010000169">
    <property type="protein sequence ID" value="KAJ2980845.1"/>
    <property type="molecule type" value="Genomic_DNA"/>
</dbReference>
<proteinExistence type="predicted"/>
<evidence type="ECO:0000313" key="2">
    <source>
        <dbReference type="Proteomes" id="UP001143910"/>
    </source>
</evidence>
<sequence length="496" mass="55202">MQSALNFSGGTGHSRSRRSKGCLTCRRRKVGCDTLKPRCKRCEKAGLECLGYDKPTIFINVAPDEGVSPVARDESEFIKGQSTLLPDVASYTEVLAKPSLEGRVAQHGGGDPNYRLHLCAFKDGIVISHLVSRLDIGLEGSSLRDLDAPVLLDILTSYDSSSLAYTAGLCFAEALFGHTYKVKDITEHSVQLYSSALSSLRKNLAVMNQNTPTAQIYVHLWTSLLLSMYELVSSTELSNWKEHACGVIAIILSHLVQRKRCFLEQPQWKEIPWSGYGNVKSIKDRLYDILCDIPGFQEESDKLLHGAACADIMSLRGNLALSLKALFQLQSLWRLTYPQAYRISRSQSPLHVCQDTQGQAMFDGFLDFESTERALEFVYFNASLLVLYNLASRVGVSSTSIHGMTDCPEYYGPSLNDNVTTTPGDRTSHALEICRAVQYFVRDHRASRGALILLFPLLVARNQLGGYPTVVSWIEEVIENLSKKKGWGLGEQFRPR</sequence>
<name>A0ACC1NPK0_9HYPO</name>
<evidence type="ECO:0000313" key="1">
    <source>
        <dbReference type="EMBL" id="KAJ2980845.1"/>
    </source>
</evidence>
<organism evidence="1 2">
    <name type="scientific">Zarea fungicola</name>
    <dbReference type="NCBI Taxonomy" id="93591"/>
    <lineage>
        <taxon>Eukaryota</taxon>
        <taxon>Fungi</taxon>
        <taxon>Dikarya</taxon>
        <taxon>Ascomycota</taxon>
        <taxon>Pezizomycotina</taxon>
        <taxon>Sordariomycetes</taxon>
        <taxon>Hypocreomycetidae</taxon>
        <taxon>Hypocreales</taxon>
        <taxon>Cordycipitaceae</taxon>
        <taxon>Zarea</taxon>
    </lineage>
</organism>
<reference evidence="1" key="1">
    <citation type="submission" date="2022-08" db="EMBL/GenBank/DDBJ databases">
        <title>Genome Sequence of Lecanicillium fungicola.</title>
        <authorList>
            <person name="Buettner E."/>
        </authorList>
    </citation>
    <scope>NUCLEOTIDE SEQUENCE</scope>
    <source>
        <strain evidence="1">Babe33</strain>
    </source>
</reference>
<dbReference type="Proteomes" id="UP001143910">
    <property type="component" value="Unassembled WGS sequence"/>
</dbReference>
<protein>
    <submittedName>
        <fullName evidence="1">Uncharacterized protein</fullName>
    </submittedName>
</protein>
<keyword evidence="2" id="KW-1185">Reference proteome</keyword>
<comment type="caution">
    <text evidence="1">The sequence shown here is derived from an EMBL/GenBank/DDBJ whole genome shotgun (WGS) entry which is preliminary data.</text>
</comment>